<accession>A0A8T1V0P7</accession>
<protein>
    <submittedName>
        <fullName evidence="1">Uncharacterized protein</fullName>
    </submittedName>
</protein>
<dbReference type="EMBL" id="JAENGZ010000026">
    <property type="protein sequence ID" value="KAG6973017.1"/>
    <property type="molecule type" value="Genomic_DNA"/>
</dbReference>
<gene>
    <name evidence="1" type="ORF">JG687_00001139</name>
</gene>
<name>A0A8T1V0P7_9STRA</name>
<dbReference type="VEuPathDB" id="FungiDB:PC110_g10310"/>
<proteinExistence type="predicted"/>
<sequence>MLQCSLRVERQLLANETIALELQTADVRADTIRRLLGGVNMTPSLTRGARAWRKSFDGASTDRAQESWTEEFEATSARLRQEGQRIKRLGVFACCKILAKKSAKRVLVAGRHVLSLVDGNSYCSSALITCMEPSNRHATAAEHSSGSAGLHISATLLQLVVLSLFKLSSLSSSSTAI</sequence>
<reference evidence="1" key="1">
    <citation type="submission" date="2021-01" db="EMBL/GenBank/DDBJ databases">
        <title>Phytophthora aleatoria, a newly-described species from Pinus radiata is distinct from Phytophthora cactorum isolates based on comparative genomics.</title>
        <authorList>
            <person name="Mcdougal R."/>
            <person name="Panda P."/>
            <person name="Williams N."/>
            <person name="Studholme D.J."/>
        </authorList>
    </citation>
    <scope>NUCLEOTIDE SEQUENCE</scope>
    <source>
        <strain evidence="1">NZFS 3830</strain>
    </source>
</reference>
<dbReference type="OrthoDB" id="10429556at2759"/>
<evidence type="ECO:0000313" key="2">
    <source>
        <dbReference type="Proteomes" id="UP000688947"/>
    </source>
</evidence>
<comment type="caution">
    <text evidence="1">The sequence shown here is derived from an EMBL/GenBank/DDBJ whole genome shotgun (WGS) entry which is preliminary data.</text>
</comment>
<evidence type="ECO:0000313" key="1">
    <source>
        <dbReference type="EMBL" id="KAG6973017.1"/>
    </source>
</evidence>
<dbReference type="Proteomes" id="UP000688947">
    <property type="component" value="Unassembled WGS sequence"/>
</dbReference>
<organism evidence="1 2">
    <name type="scientific">Phytophthora cactorum</name>
    <dbReference type="NCBI Taxonomy" id="29920"/>
    <lineage>
        <taxon>Eukaryota</taxon>
        <taxon>Sar</taxon>
        <taxon>Stramenopiles</taxon>
        <taxon>Oomycota</taxon>
        <taxon>Peronosporomycetes</taxon>
        <taxon>Peronosporales</taxon>
        <taxon>Peronosporaceae</taxon>
        <taxon>Phytophthora</taxon>
    </lineage>
</organism>
<dbReference type="AlphaFoldDB" id="A0A8T1V0P7"/>